<feature type="region of interest" description="Disordered" evidence="1">
    <location>
        <begin position="1"/>
        <end position="36"/>
    </location>
</feature>
<dbReference type="STRING" id="1173701.A0A066X973"/>
<dbReference type="OMA" id="FQYSPRA"/>
<keyword evidence="3" id="KW-1185">Reference proteome</keyword>
<evidence type="ECO:0008006" key="4">
    <source>
        <dbReference type="Google" id="ProtNLM"/>
    </source>
</evidence>
<dbReference type="OrthoDB" id="39175at2759"/>
<evidence type="ECO:0000256" key="1">
    <source>
        <dbReference type="SAM" id="MobiDB-lite"/>
    </source>
</evidence>
<dbReference type="AlphaFoldDB" id="A0A066X973"/>
<comment type="caution">
    <text evidence="2">The sequence shown here is derived from an EMBL/GenBank/DDBJ whole genome shotgun (WGS) entry which is preliminary data.</text>
</comment>
<dbReference type="EMBL" id="JMSE01001011">
    <property type="protein sequence ID" value="KDN65678.1"/>
    <property type="molecule type" value="Genomic_DNA"/>
</dbReference>
<name>A0A066X973_COLSU</name>
<sequence length="674" mass="75587">MHPLQRSRHTCYYPPLAPRQRKNTAGGTGTNSPATHHMRKLNVNTHRIAPSYGTWRQFSGEDSISTPTSSGDDRNDGVELESLEDDFSCMQQFSLPNSYPGSQYGDGLGLLDVPIPGEDELLELLDSSPSECNSSGEFSFDFTNLQSDKYIPSPTPEQRVTSNNHWEQRQHSISPPDYNTLFNFNELTEAPWRGLDMAEKSTNENEVTVTVDFSASNLYGLLSCIARSSQESHKTETIKIVNDLRRVLCANSSTTGIKEMLDENGHFPDSEAAVSQYCDSCFEDCCPVANFLTRSAVDRIIKESREPDADILVTVFVNAIVAIGYHTTCLRGQEVLGVDEMRDSSLRLSSVLGLHTKIQTLPSSLVKLQVVIARICDDSLVWDKIIAAVSCARELRLVHTARIQQPSLNAEDQELAQRSVWFLYSLETDYAIHHGMLPMLDLEWETRFPSFGRGDDMIAVSYTYSELLHSVLKFQYSPRALAKSSSAYDLKDRPQASCHALNEWISRLPAPLNEACDAKNLQDIKDDRQLREAFRVFCMYHRAIFFIYCPWISATSPDGMKSFRVAELTREKCAERCIESAFAVVKLANCGLFWEKGLDRDLSSSGQWGDMGQLLLVSLCFIVHYLVNGDQCNRSTAMPYLAICGGLFGRLSLESDEGSLLDHYLELVQIVRAT</sequence>
<reference evidence="3" key="1">
    <citation type="journal article" date="2014" name="Genome Announc.">
        <title>Draft genome sequence of Colletotrichum sublineola, a destructive pathogen of cultivated sorghum.</title>
        <authorList>
            <person name="Baroncelli R."/>
            <person name="Sanz-Martin J.M."/>
            <person name="Rech G.E."/>
            <person name="Sukno S.A."/>
            <person name="Thon M.R."/>
        </authorList>
    </citation>
    <scope>NUCLEOTIDE SEQUENCE [LARGE SCALE GENOMIC DNA]</scope>
    <source>
        <strain evidence="3">TX430BB</strain>
    </source>
</reference>
<organism evidence="2 3">
    <name type="scientific">Colletotrichum sublineola</name>
    <name type="common">Sorghum anthracnose fungus</name>
    <dbReference type="NCBI Taxonomy" id="1173701"/>
    <lineage>
        <taxon>Eukaryota</taxon>
        <taxon>Fungi</taxon>
        <taxon>Dikarya</taxon>
        <taxon>Ascomycota</taxon>
        <taxon>Pezizomycotina</taxon>
        <taxon>Sordariomycetes</taxon>
        <taxon>Hypocreomycetidae</taxon>
        <taxon>Glomerellales</taxon>
        <taxon>Glomerellaceae</taxon>
        <taxon>Colletotrichum</taxon>
        <taxon>Colletotrichum graminicola species complex</taxon>
    </lineage>
</organism>
<accession>A0A066X973</accession>
<proteinExistence type="predicted"/>
<dbReference type="eggNOG" id="ENOG502T6IH">
    <property type="taxonomic scope" value="Eukaryota"/>
</dbReference>
<gene>
    <name evidence="2" type="ORF">CSUB01_09983</name>
</gene>
<feature type="compositionally biased region" description="Polar residues" evidence="1">
    <location>
        <begin position="57"/>
        <end position="70"/>
    </location>
</feature>
<protein>
    <recommendedName>
        <fullName evidence="4">Transcription factor domain-containing protein</fullName>
    </recommendedName>
</protein>
<feature type="region of interest" description="Disordered" evidence="1">
    <location>
        <begin position="57"/>
        <end position="78"/>
    </location>
</feature>
<dbReference type="Proteomes" id="UP000027238">
    <property type="component" value="Unassembled WGS sequence"/>
</dbReference>
<dbReference type="CDD" id="cd12148">
    <property type="entry name" value="fungal_TF_MHR"/>
    <property type="match status" value="1"/>
</dbReference>
<evidence type="ECO:0000313" key="3">
    <source>
        <dbReference type="Proteomes" id="UP000027238"/>
    </source>
</evidence>
<dbReference type="HOGENOM" id="CLU_407686_0_0_1"/>
<evidence type="ECO:0000313" key="2">
    <source>
        <dbReference type="EMBL" id="KDN65678.1"/>
    </source>
</evidence>